<dbReference type="EC" id="3.1.1.3" evidence="3"/>
<keyword evidence="1" id="KW-0732">Signal</keyword>
<dbReference type="Pfam" id="PF00561">
    <property type="entry name" value="Abhydrolase_1"/>
    <property type="match status" value="1"/>
</dbReference>
<evidence type="ECO:0000256" key="1">
    <source>
        <dbReference type="SAM" id="SignalP"/>
    </source>
</evidence>
<name>A0A0K0LBJ9_9BACT</name>
<evidence type="ECO:0000313" key="3">
    <source>
        <dbReference type="EMBL" id="AIW81395.1"/>
    </source>
</evidence>
<dbReference type="InterPro" id="IPR050266">
    <property type="entry name" value="AB_hydrolase_sf"/>
</dbReference>
<dbReference type="GO" id="GO:0016020">
    <property type="term" value="C:membrane"/>
    <property type="evidence" value="ECO:0007669"/>
    <property type="project" value="TreeGrafter"/>
</dbReference>
<feature type="domain" description="AB hydrolase-1" evidence="2">
    <location>
        <begin position="69"/>
        <end position="298"/>
    </location>
</feature>
<organism evidence="3">
    <name type="scientific">uncultured bacterium TB312_p</name>
    <dbReference type="NCBI Taxonomy" id="1552141"/>
    <lineage>
        <taxon>Bacteria</taxon>
        <taxon>environmental samples</taxon>
    </lineage>
</organism>
<dbReference type="SUPFAM" id="SSF53474">
    <property type="entry name" value="alpha/beta-Hydrolases"/>
    <property type="match status" value="1"/>
</dbReference>
<feature type="signal peptide" evidence="1">
    <location>
        <begin position="1"/>
        <end position="22"/>
    </location>
</feature>
<dbReference type="AlphaFoldDB" id="A0A0K0LBJ9"/>
<sequence length="317" mass="35083">MLLKRLALAALFSLSMVGCTTAPNQLAVNTTQKIIQYERNKSDLEIKALTLASGDKMVYAENGNVAGEPLLLIHGFGGNKDNFTRIARQLEGYHLIIPDLLGFGESSKPMSADYRSEAQATRLHELLQAKGLASNIHVGGNSMGGAISVAYAAKYPKDVKSLWLVDSAGFWSAGIPKSLEGATLENNPLLINSNEDFYKMYDFVMYKPPYLPKSVKAVFAQERIKNKELDAKILEQIVTDNVEERAKIIAQYNIPTLVVWGDKDQIIKPETVNLIKKIIPQAQVIMMPEIGHVPMIEAVEQTADDYKAFRSIVDAQR</sequence>
<dbReference type="GO" id="GO:0004806">
    <property type="term" value="F:triacylglycerol lipase activity"/>
    <property type="evidence" value="ECO:0007669"/>
    <property type="project" value="UniProtKB-EC"/>
</dbReference>
<dbReference type="PROSITE" id="PS51257">
    <property type="entry name" value="PROKAR_LIPOPROTEIN"/>
    <property type="match status" value="1"/>
</dbReference>
<protein>
    <submittedName>
        <fullName evidence="3">Triacylglycerol lipase</fullName>
        <ecNumber evidence="3">3.1.1.3</ecNumber>
    </submittedName>
</protein>
<evidence type="ECO:0000259" key="2">
    <source>
        <dbReference type="Pfam" id="PF00561"/>
    </source>
</evidence>
<dbReference type="InterPro" id="IPR000073">
    <property type="entry name" value="AB_hydrolase_1"/>
</dbReference>
<dbReference type="PRINTS" id="PR00111">
    <property type="entry name" value="ABHYDROLASE"/>
</dbReference>
<dbReference type="PRINTS" id="PR00412">
    <property type="entry name" value="EPOXHYDRLASE"/>
</dbReference>
<dbReference type="GO" id="GO:0046464">
    <property type="term" value="P:acylglycerol catabolic process"/>
    <property type="evidence" value="ECO:0007669"/>
    <property type="project" value="TreeGrafter"/>
</dbReference>
<keyword evidence="3" id="KW-0378">Hydrolase</keyword>
<dbReference type="GO" id="GO:0047372">
    <property type="term" value="F:monoacylglycerol lipase activity"/>
    <property type="evidence" value="ECO:0007669"/>
    <property type="project" value="TreeGrafter"/>
</dbReference>
<dbReference type="PANTHER" id="PTHR43798">
    <property type="entry name" value="MONOACYLGLYCEROL LIPASE"/>
    <property type="match status" value="1"/>
</dbReference>
<dbReference type="EMBL" id="KM669728">
    <property type="protein sequence ID" value="AIW81395.1"/>
    <property type="molecule type" value="Genomic_DNA"/>
</dbReference>
<proteinExistence type="predicted"/>
<reference evidence="3" key="1">
    <citation type="submission" date="2014-09" db="EMBL/GenBank/DDBJ databases">
        <authorList>
            <person name="Magalhaes I.L.F."/>
            <person name="Oliveira U."/>
            <person name="Santos F.R."/>
            <person name="Vidigal T.H.D.A."/>
            <person name="Brescovit A.D."/>
            <person name="Santos A.J."/>
        </authorList>
    </citation>
    <scope>NUCLEOTIDE SEQUENCE</scope>
</reference>
<dbReference type="InterPro" id="IPR029058">
    <property type="entry name" value="AB_hydrolase_fold"/>
</dbReference>
<dbReference type="PANTHER" id="PTHR43798:SF5">
    <property type="entry name" value="MONOACYLGLYCEROL LIPASE ABHD6"/>
    <property type="match status" value="1"/>
</dbReference>
<dbReference type="Gene3D" id="3.40.50.1820">
    <property type="entry name" value="alpha/beta hydrolase"/>
    <property type="match status" value="1"/>
</dbReference>
<accession>A0A0K0LBJ9</accession>
<dbReference type="InterPro" id="IPR000639">
    <property type="entry name" value="Epox_hydrolase-like"/>
</dbReference>
<feature type="chain" id="PRO_5005450917" evidence="1">
    <location>
        <begin position="23"/>
        <end position="317"/>
    </location>
</feature>